<dbReference type="Gene3D" id="1.10.110.10">
    <property type="entry name" value="Plant lipid-transfer and hydrophobic proteins"/>
    <property type="match status" value="1"/>
</dbReference>
<dbReference type="SUPFAM" id="SSF47699">
    <property type="entry name" value="Bifunctional inhibitor/lipid-transfer protein/seed storage 2S albumin"/>
    <property type="match status" value="1"/>
</dbReference>
<dbReference type="Pfam" id="PF14368">
    <property type="entry name" value="LTP_2"/>
    <property type="match status" value="1"/>
</dbReference>
<name>A0A7J7C698_TRIWF</name>
<dbReference type="AlphaFoldDB" id="A0A7J7C698"/>
<dbReference type="PANTHER" id="PTHR33286">
    <property type="entry name" value="BIFUNCTIONAL INHIBITOR/LIPID-TRANSFER PROTEIN/SEED STORAGE 2S ALBUMIN SUPERFAMILY PROTEIN"/>
    <property type="match status" value="1"/>
</dbReference>
<dbReference type="InParanoid" id="A0A7J7C698"/>
<evidence type="ECO:0000259" key="2">
    <source>
        <dbReference type="Pfam" id="PF14368"/>
    </source>
</evidence>
<protein>
    <recommendedName>
        <fullName evidence="2">Bifunctional inhibitor/plant lipid transfer protein/seed storage helical domain-containing protein</fullName>
    </recommendedName>
</protein>
<evidence type="ECO:0000313" key="3">
    <source>
        <dbReference type="EMBL" id="KAF5729296.1"/>
    </source>
</evidence>
<feature type="signal peptide" evidence="1">
    <location>
        <begin position="1"/>
        <end position="31"/>
    </location>
</feature>
<dbReference type="FunCoup" id="A0A7J7C698">
    <property type="interactions" value="122"/>
</dbReference>
<gene>
    <name evidence="3" type="ORF">HS088_TW21G01459</name>
</gene>
<feature type="chain" id="PRO_5029667737" description="Bifunctional inhibitor/plant lipid transfer protein/seed storage helical domain-containing protein" evidence="1">
    <location>
        <begin position="32"/>
        <end position="114"/>
    </location>
</feature>
<dbReference type="PANTHER" id="PTHR33286:SF54">
    <property type="entry name" value="BIFUNCTIONAL INHIBITOR_LIPID-TRANSFER PROTEIN_SEED STORAGE 2S ALBUMIN SUPERFAMILY PROTEIN"/>
    <property type="match status" value="1"/>
</dbReference>
<dbReference type="CDD" id="cd04660">
    <property type="entry name" value="nsLTP_like"/>
    <property type="match status" value="1"/>
</dbReference>
<sequence>MTILKTHFSFFSVLALLGLILILSDSTLVHGQQCHGDLQGLISQCATYVFRAGPKRDPSQGCCNVVKTIDIGCACKYITRDIEQIIDMEKVVHVAEFCGMSLIQSHEELAKEQR</sequence>
<reference evidence="3 4" key="1">
    <citation type="journal article" date="2020" name="Nat. Commun.">
        <title>Genome of Tripterygium wilfordii and identification of cytochrome P450 involved in triptolide biosynthesis.</title>
        <authorList>
            <person name="Tu L."/>
            <person name="Su P."/>
            <person name="Zhang Z."/>
            <person name="Gao L."/>
            <person name="Wang J."/>
            <person name="Hu T."/>
            <person name="Zhou J."/>
            <person name="Zhang Y."/>
            <person name="Zhao Y."/>
            <person name="Liu Y."/>
            <person name="Song Y."/>
            <person name="Tong Y."/>
            <person name="Lu Y."/>
            <person name="Yang J."/>
            <person name="Xu C."/>
            <person name="Jia M."/>
            <person name="Peters R.J."/>
            <person name="Huang L."/>
            <person name="Gao W."/>
        </authorList>
    </citation>
    <scope>NUCLEOTIDE SEQUENCE [LARGE SCALE GENOMIC DNA]</scope>
    <source>
        <strain evidence="4">cv. XIE 37</strain>
        <tissue evidence="3">Leaf</tissue>
    </source>
</reference>
<dbReference type="InterPro" id="IPR044741">
    <property type="entry name" value="NsLTP-like"/>
</dbReference>
<dbReference type="EMBL" id="JAAARO010000021">
    <property type="protein sequence ID" value="KAF5729296.1"/>
    <property type="molecule type" value="Genomic_DNA"/>
</dbReference>
<evidence type="ECO:0000256" key="1">
    <source>
        <dbReference type="SAM" id="SignalP"/>
    </source>
</evidence>
<evidence type="ECO:0000313" key="4">
    <source>
        <dbReference type="Proteomes" id="UP000593562"/>
    </source>
</evidence>
<keyword evidence="4" id="KW-1185">Reference proteome</keyword>
<dbReference type="Proteomes" id="UP000593562">
    <property type="component" value="Unassembled WGS sequence"/>
</dbReference>
<comment type="caution">
    <text evidence="3">The sequence shown here is derived from an EMBL/GenBank/DDBJ whole genome shotgun (WGS) entry which is preliminary data.</text>
</comment>
<organism evidence="3 4">
    <name type="scientific">Tripterygium wilfordii</name>
    <name type="common">Thunder God vine</name>
    <dbReference type="NCBI Taxonomy" id="458696"/>
    <lineage>
        <taxon>Eukaryota</taxon>
        <taxon>Viridiplantae</taxon>
        <taxon>Streptophyta</taxon>
        <taxon>Embryophyta</taxon>
        <taxon>Tracheophyta</taxon>
        <taxon>Spermatophyta</taxon>
        <taxon>Magnoliopsida</taxon>
        <taxon>eudicotyledons</taxon>
        <taxon>Gunneridae</taxon>
        <taxon>Pentapetalae</taxon>
        <taxon>rosids</taxon>
        <taxon>fabids</taxon>
        <taxon>Celastrales</taxon>
        <taxon>Celastraceae</taxon>
        <taxon>Tripterygium</taxon>
    </lineage>
</organism>
<accession>A0A7J7C698</accession>
<dbReference type="InterPro" id="IPR036312">
    <property type="entry name" value="Bifun_inhib/LTP/seed_sf"/>
</dbReference>
<keyword evidence="1" id="KW-0732">Signal</keyword>
<proteinExistence type="predicted"/>
<feature type="domain" description="Bifunctional inhibitor/plant lipid transfer protein/seed storage helical" evidence="2">
    <location>
        <begin position="28"/>
        <end position="101"/>
    </location>
</feature>
<dbReference type="InterPro" id="IPR016140">
    <property type="entry name" value="Bifunc_inhib/LTP/seed_store"/>
</dbReference>